<evidence type="ECO:0000313" key="3">
    <source>
        <dbReference type="Proteomes" id="UP001235547"/>
    </source>
</evidence>
<organism evidence="2 3">
    <name type="scientific">Sinorhizobium numidicum</name>
    <dbReference type="NCBI Taxonomy" id="680248"/>
    <lineage>
        <taxon>Bacteria</taxon>
        <taxon>Pseudomonadati</taxon>
        <taxon>Pseudomonadota</taxon>
        <taxon>Alphaproteobacteria</taxon>
        <taxon>Hyphomicrobiales</taxon>
        <taxon>Rhizobiaceae</taxon>
        <taxon>Sinorhizobium/Ensifer group</taxon>
        <taxon>Sinorhizobium</taxon>
    </lineage>
</organism>
<dbReference type="EMBL" id="CP120371">
    <property type="protein sequence ID" value="WEX84644.1"/>
    <property type="molecule type" value="Genomic_DNA"/>
</dbReference>
<accession>A0ABY8D184</accession>
<evidence type="ECO:0000256" key="1">
    <source>
        <dbReference type="SAM" id="MobiDB-lite"/>
    </source>
</evidence>
<dbReference type="RefSeq" id="WP_280735563.1">
    <property type="nucleotide sequence ID" value="NZ_CP120368.1"/>
</dbReference>
<sequence length="91" mass="9892">MTKRMNWSGAADRDRSARQGSDNLADYGLPGGLTPPKLRQSKASLREELAEAQAKITRIVRCVCGHKASVALPPALAGRRLWCSKCGRVTE</sequence>
<dbReference type="Proteomes" id="UP001235547">
    <property type="component" value="Chromosome 1"/>
</dbReference>
<reference evidence="2 3" key="1">
    <citation type="submission" date="2023-03" db="EMBL/GenBank/DDBJ databases">
        <authorList>
            <person name="Kaur S."/>
            <person name="Espinosa-Saiz D."/>
            <person name="Velazquez E."/>
            <person name="Menendez E."/>
            <person name="diCenzo G.C."/>
        </authorList>
    </citation>
    <scope>NUCLEOTIDE SEQUENCE [LARGE SCALE GENOMIC DNA]</scope>
    <source>
        <strain evidence="2 3">LMG 27395</strain>
    </source>
</reference>
<evidence type="ECO:0000313" key="2">
    <source>
        <dbReference type="EMBL" id="WEX84644.1"/>
    </source>
</evidence>
<proteinExistence type="predicted"/>
<feature type="region of interest" description="Disordered" evidence="1">
    <location>
        <begin position="1"/>
        <end position="37"/>
    </location>
</feature>
<protein>
    <recommendedName>
        <fullName evidence="4">Transposase</fullName>
    </recommendedName>
</protein>
<evidence type="ECO:0008006" key="4">
    <source>
        <dbReference type="Google" id="ProtNLM"/>
    </source>
</evidence>
<gene>
    <name evidence="2" type="ORF">PYH38_003542</name>
</gene>
<keyword evidence="3" id="KW-1185">Reference proteome</keyword>
<name>A0ABY8D184_9HYPH</name>